<sequence>MGPKGESGRNNKKEARKGKGEEARSVKICSLRSKGSSAARRLREGGVEDYM</sequence>
<evidence type="ECO:0000256" key="1">
    <source>
        <dbReference type="SAM" id="MobiDB-lite"/>
    </source>
</evidence>
<feature type="region of interest" description="Disordered" evidence="1">
    <location>
        <begin position="1"/>
        <end position="51"/>
    </location>
</feature>
<proteinExistence type="predicted"/>
<evidence type="ECO:0000313" key="3">
    <source>
        <dbReference type="Proteomes" id="UP000187203"/>
    </source>
</evidence>
<keyword evidence="3" id="KW-1185">Reference proteome</keyword>
<dbReference type="Proteomes" id="UP000187203">
    <property type="component" value="Unassembled WGS sequence"/>
</dbReference>
<name>A0A1R3L4T0_9ROSI</name>
<feature type="compositionally biased region" description="Basic and acidic residues" evidence="1">
    <location>
        <begin position="41"/>
        <end position="51"/>
    </location>
</feature>
<organism evidence="2 3">
    <name type="scientific">Corchorus olitorius</name>
    <dbReference type="NCBI Taxonomy" id="93759"/>
    <lineage>
        <taxon>Eukaryota</taxon>
        <taxon>Viridiplantae</taxon>
        <taxon>Streptophyta</taxon>
        <taxon>Embryophyta</taxon>
        <taxon>Tracheophyta</taxon>
        <taxon>Spermatophyta</taxon>
        <taxon>Magnoliopsida</taxon>
        <taxon>eudicotyledons</taxon>
        <taxon>Gunneridae</taxon>
        <taxon>Pentapetalae</taxon>
        <taxon>rosids</taxon>
        <taxon>malvids</taxon>
        <taxon>Malvales</taxon>
        <taxon>Malvaceae</taxon>
        <taxon>Grewioideae</taxon>
        <taxon>Apeibeae</taxon>
        <taxon>Corchorus</taxon>
    </lineage>
</organism>
<reference evidence="3" key="1">
    <citation type="submission" date="2013-09" db="EMBL/GenBank/DDBJ databases">
        <title>Corchorus olitorius genome sequencing.</title>
        <authorList>
            <person name="Alam M."/>
            <person name="Haque M.S."/>
            <person name="Islam M.S."/>
            <person name="Emdad E.M."/>
            <person name="Islam M.M."/>
            <person name="Ahmed B."/>
            <person name="Halim A."/>
            <person name="Hossen Q.M.M."/>
            <person name="Hossain M.Z."/>
            <person name="Ahmed R."/>
            <person name="Khan M.M."/>
            <person name="Islam R."/>
            <person name="Rashid M.M."/>
            <person name="Khan S.A."/>
            <person name="Rahman M.S."/>
            <person name="Alam M."/>
            <person name="Yahiya A.S."/>
            <person name="Khan M.S."/>
            <person name="Azam M.S."/>
            <person name="Haque T."/>
            <person name="Lashkar M.Z.H."/>
            <person name="Akhand A.I."/>
            <person name="Morshed G."/>
            <person name="Roy S."/>
            <person name="Uddin K.S."/>
            <person name="Rabeya T."/>
            <person name="Hossain A.S."/>
            <person name="Chowdhury A."/>
            <person name="Snigdha A.R."/>
            <person name="Mortoza M.S."/>
            <person name="Matin S.A."/>
            <person name="Hoque S.M.E."/>
            <person name="Islam M.K."/>
            <person name="Roy D.K."/>
            <person name="Haider R."/>
            <person name="Moosa M.M."/>
            <person name="Elias S.M."/>
            <person name="Hasan A.M."/>
            <person name="Jahan S."/>
            <person name="Shafiuddin M."/>
            <person name="Mahmood N."/>
            <person name="Shommy N.S."/>
        </authorList>
    </citation>
    <scope>NUCLEOTIDE SEQUENCE [LARGE SCALE GENOMIC DNA]</scope>
    <source>
        <strain evidence="3">cv. O-4</strain>
    </source>
</reference>
<evidence type="ECO:0000313" key="2">
    <source>
        <dbReference type="EMBL" id="OMP14318.1"/>
    </source>
</evidence>
<protein>
    <submittedName>
        <fullName evidence="2">Uncharacterized protein</fullName>
    </submittedName>
</protein>
<gene>
    <name evidence="2" type="ORF">COLO4_00059</name>
</gene>
<comment type="caution">
    <text evidence="2">The sequence shown here is derived from an EMBL/GenBank/DDBJ whole genome shotgun (WGS) entry which is preliminary data.</text>
</comment>
<accession>A0A1R3L4T0</accession>
<feature type="compositionally biased region" description="Basic and acidic residues" evidence="1">
    <location>
        <begin position="1"/>
        <end position="25"/>
    </location>
</feature>
<dbReference type="AlphaFoldDB" id="A0A1R3L4T0"/>
<dbReference type="EMBL" id="AWUE01000371">
    <property type="protein sequence ID" value="OMP14318.1"/>
    <property type="molecule type" value="Genomic_DNA"/>
</dbReference>